<dbReference type="Pfam" id="PF14244">
    <property type="entry name" value="Retrotran_gag_3"/>
    <property type="match status" value="1"/>
</dbReference>
<name>A0A1U7YJ67_NICSY</name>
<reference evidence="5" key="2">
    <citation type="submission" date="2025-08" db="UniProtKB">
        <authorList>
            <consortium name="RefSeq"/>
        </authorList>
    </citation>
    <scope>IDENTIFICATION</scope>
    <source>
        <tissue evidence="5">Leaf</tissue>
    </source>
</reference>
<dbReference type="AlphaFoldDB" id="A0A1U7YJ67"/>
<dbReference type="InterPro" id="IPR054722">
    <property type="entry name" value="PolX-like_BBD"/>
</dbReference>
<feature type="domain" description="Retrovirus-related Pol polyprotein from transposon TNT 1-94-like beta-barrel" evidence="2">
    <location>
        <begin position="182"/>
        <end position="252"/>
    </location>
</feature>
<evidence type="ECO:0000259" key="3">
    <source>
        <dbReference type="Pfam" id="PF25597"/>
    </source>
</evidence>
<reference evidence="4" key="1">
    <citation type="journal article" date="2013" name="Genome Biol.">
        <title>Reference genomes and transcriptomes of Nicotiana sylvestris and Nicotiana tomentosiformis.</title>
        <authorList>
            <person name="Sierro N."/>
            <person name="Battey J.N."/>
            <person name="Ouadi S."/>
            <person name="Bovet L."/>
            <person name="Goepfert S."/>
            <person name="Bakaher N."/>
            <person name="Peitsch M.C."/>
            <person name="Ivanov N.V."/>
        </authorList>
    </citation>
    <scope>NUCLEOTIDE SEQUENCE [LARGE SCALE GENOMIC DNA]</scope>
</reference>
<feature type="domain" description="Retrotransposon Copia-like N-terminal" evidence="1">
    <location>
        <begin position="29"/>
        <end position="64"/>
    </location>
</feature>
<evidence type="ECO:0000259" key="1">
    <source>
        <dbReference type="Pfam" id="PF14244"/>
    </source>
</evidence>
<evidence type="ECO:0000313" key="5">
    <source>
        <dbReference type="RefSeq" id="XP_009802001.1"/>
    </source>
</evidence>
<accession>A0A1U7YJ67</accession>
<gene>
    <name evidence="5" type="primary">LOC104247638</name>
</gene>
<dbReference type="eggNOG" id="KOG0017">
    <property type="taxonomic scope" value="Eukaryota"/>
</dbReference>
<organism evidence="4 5">
    <name type="scientific">Nicotiana sylvestris</name>
    <name type="common">Wood tobacco</name>
    <name type="synonym">South American tobacco</name>
    <dbReference type="NCBI Taxonomy" id="4096"/>
    <lineage>
        <taxon>Eukaryota</taxon>
        <taxon>Viridiplantae</taxon>
        <taxon>Streptophyta</taxon>
        <taxon>Embryophyta</taxon>
        <taxon>Tracheophyta</taxon>
        <taxon>Spermatophyta</taxon>
        <taxon>Magnoliopsida</taxon>
        <taxon>eudicotyledons</taxon>
        <taxon>Gunneridae</taxon>
        <taxon>Pentapetalae</taxon>
        <taxon>asterids</taxon>
        <taxon>lamiids</taxon>
        <taxon>Solanales</taxon>
        <taxon>Solanaceae</taxon>
        <taxon>Nicotianoideae</taxon>
        <taxon>Nicotianeae</taxon>
        <taxon>Nicotiana</taxon>
    </lineage>
</organism>
<evidence type="ECO:0000313" key="4">
    <source>
        <dbReference type="Proteomes" id="UP000189701"/>
    </source>
</evidence>
<dbReference type="Proteomes" id="UP000189701">
    <property type="component" value="Unplaced"/>
</dbReference>
<sequence>MGSTDFDVTSASGTLEFVPKPSSPLFVQSSDVPGVSLVPVPFSGTNFGGWKRTIIVSLYARKKLRLLMLHGFPPDFKFTKGKKITANATIGTDFSSDDCINSFSLPVAGTTNNDSQGSLVPGLTKNQYSQLMAFLQYSHASDSTPSQFDLMASVNFAGNVLIPKVVTCSLALILSQSSPNKWIIDFGVSDHMTYNNDLLTNITPLPILYLVTLPNGYKVKVTCTESLYPSIILLDVLYIPSFKHNLISVNKLVLLLTCIPQFCSDSCLLQGPSLKMPLELGKQEDGLYKDKLRSRMITCVFLGYLFSKKGYKLYNLETKQFFVSRDVVFHEEVFLFSSSSHVFQTPISFPPLSPPSDSFPFPPSTHNYVPLTYVPTSPMPASPPSPTPDSPSLPSDPIPSLVPDLTFSPIPSNPTPPVIPSHVPTTAAPIAGPLGSSGRTHHLPPHLSDYVCHFPPSLSCITTLTPPVSCTYTSLARCYEERI</sequence>
<dbReference type="Pfam" id="PF22936">
    <property type="entry name" value="Pol_BBD"/>
    <property type="match status" value="1"/>
</dbReference>
<dbReference type="InterPro" id="IPR057670">
    <property type="entry name" value="SH3_retrovirus"/>
</dbReference>
<dbReference type="InterPro" id="IPR029472">
    <property type="entry name" value="Copia-like_N"/>
</dbReference>
<evidence type="ECO:0000259" key="2">
    <source>
        <dbReference type="Pfam" id="PF22936"/>
    </source>
</evidence>
<keyword evidence="4" id="KW-1185">Reference proteome</keyword>
<feature type="domain" description="Retroviral polymerase SH3-like" evidence="3">
    <location>
        <begin position="289"/>
        <end position="339"/>
    </location>
</feature>
<dbReference type="Pfam" id="PF25597">
    <property type="entry name" value="SH3_retrovirus"/>
    <property type="match status" value="1"/>
</dbReference>
<protein>
    <submittedName>
        <fullName evidence="5">Uncharacterized protein LOC104247638</fullName>
    </submittedName>
</protein>
<proteinExistence type="predicted"/>
<dbReference type="RefSeq" id="XP_009802001.1">
    <property type="nucleotide sequence ID" value="XM_009803699.1"/>
</dbReference>